<dbReference type="Proteomes" id="UP001172159">
    <property type="component" value="Unassembled WGS sequence"/>
</dbReference>
<comment type="caution">
    <text evidence="3">The sequence shown here is derived from an EMBL/GenBank/DDBJ whole genome shotgun (WGS) entry which is preliminary data.</text>
</comment>
<evidence type="ECO:0000256" key="2">
    <source>
        <dbReference type="SAM" id="Phobius"/>
    </source>
</evidence>
<evidence type="ECO:0000313" key="4">
    <source>
        <dbReference type="Proteomes" id="UP001172159"/>
    </source>
</evidence>
<dbReference type="EMBL" id="JAUKTV010000004">
    <property type="protein sequence ID" value="KAK0739047.1"/>
    <property type="molecule type" value="Genomic_DNA"/>
</dbReference>
<dbReference type="AlphaFoldDB" id="A0AA40BRE9"/>
<feature type="compositionally biased region" description="Low complexity" evidence="1">
    <location>
        <begin position="18"/>
        <end position="40"/>
    </location>
</feature>
<keyword evidence="2" id="KW-0812">Transmembrane</keyword>
<organism evidence="3 4">
    <name type="scientific">Apiosordaria backusii</name>
    <dbReference type="NCBI Taxonomy" id="314023"/>
    <lineage>
        <taxon>Eukaryota</taxon>
        <taxon>Fungi</taxon>
        <taxon>Dikarya</taxon>
        <taxon>Ascomycota</taxon>
        <taxon>Pezizomycotina</taxon>
        <taxon>Sordariomycetes</taxon>
        <taxon>Sordariomycetidae</taxon>
        <taxon>Sordariales</taxon>
        <taxon>Lasiosphaeriaceae</taxon>
        <taxon>Apiosordaria</taxon>
    </lineage>
</organism>
<keyword evidence="4" id="KW-1185">Reference proteome</keyword>
<evidence type="ECO:0000256" key="1">
    <source>
        <dbReference type="SAM" id="MobiDB-lite"/>
    </source>
</evidence>
<feature type="region of interest" description="Disordered" evidence="1">
    <location>
        <begin position="1"/>
        <end position="89"/>
    </location>
</feature>
<name>A0AA40BRE9_9PEZI</name>
<feature type="transmembrane region" description="Helical" evidence="2">
    <location>
        <begin position="107"/>
        <end position="126"/>
    </location>
</feature>
<proteinExistence type="predicted"/>
<evidence type="ECO:0000313" key="3">
    <source>
        <dbReference type="EMBL" id="KAK0739047.1"/>
    </source>
</evidence>
<accession>A0AA40BRE9</accession>
<sequence>MAHVSNEQVSPISPLAPNSSWSGESENDSSTSLDRSSLSTVTGLDISDPAPPTSKGITLDVCSTPERAPRTPLKNETPNAKKRHDVDHPNDQATWCPPLLQRRTFRVFAAIFMLLTIGVEAIFIVSEKHQGLAAAPFGVTTRYAWTYGPTAVITAWLSETNLGTRNFLFRS</sequence>
<gene>
    <name evidence="3" type="ORF">B0T21DRAFT_361823</name>
</gene>
<feature type="compositionally biased region" description="Polar residues" evidence="1">
    <location>
        <begin position="1"/>
        <end position="11"/>
    </location>
</feature>
<reference evidence="3" key="1">
    <citation type="submission" date="2023-06" db="EMBL/GenBank/DDBJ databases">
        <title>Genome-scale phylogeny and comparative genomics of the fungal order Sordariales.</title>
        <authorList>
            <consortium name="Lawrence Berkeley National Laboratory"/>
            <person name="Hensen N."/>
            <person name="Bonometti L."/>
            <person name="Westerberg I."/>
            <person name="Brannstrom I.O."/>
            <person name="Guillou S."/>
            <person name="Cros-Aarteil S."/>
            <person name="Calhoun S."/>
            <person name="Haridas S."/>
            <person name="Kuo A."/>
            <person name="Mondo S."/>
            <person name="Pangilinan J."/>
            <person name="Riley R."/>
            <person name="Labutti K."/>
            <person name="Andreopoulos B."/>
            <person name="Lipzen A."/>
            <person name="Chen C."/>
            <person name="Yanf M."/>
            <person name="Daum C."/>
            <person name="Ng V."/>
            <person name="Clum A."/>
            <person name="Steindorff A."/>
            <person name="Ohm R."/>
            <person name="Martin F."/>
            <person name="Silar P."/>
            <person name="Natvig D."/>
            <person name="Lalanne C."/>
            <person name="Gautier V."/>
            <person name="Ament-Velasquez S.L."/>
            <person name="Kruys A."/>
            <person name="Hutchinson M.I."/>
            <person name="Powell A.J."/>
            <person name="Barry K."/>
            <person name="Miller A.N."/>
            <person name="Grigoriev I.V."/>
            <person name="Debuchy R."/>
            <person name="Gladieux P."/>
            <person name="Thoren M.H."/>
            <person name="Johannesson H."/>
        </authorList>
    </citation>
    <scope>NUCLEOTIDE SEQUENCE</scope>
    <source>
        <strain evidence="3">CBS 540.89</strain>
    </source>
</reference>
<keyword evidence="2" id="KW-1133">Transmembrane helix</keyword>
<keyword evidence="2" id="KW-0472">Membrane</keyword>
<protein>
    <submittedName>
        <fullName evidence="3">Uncharacterized protein</fullName>
    </submittedName>
</protein>